<name>A0A977L1W1_9CYAN</name>
<sequence>MEITRHGQDLTPEEQQELARLHTLIEKAIADNVISKAEEQSLRAAALAGNPSPELLYQELQLYRRLVTEKVNQGLLVAEKFDQL</sequence>
<protein>
    <submittedName>
        <fullName evidence="1">Uncharacterized protein</fullName>
    </submittedName>
</protein>
<organism evidence="1">
    <name type="scientific">Woronichinia naegeliana WA131</name>
    <dbReference type="NCBI Taxonomy" id="2824559"/>
    <lineage>
        <taxon>Bacteria</taxon>
        <taxon>Bacillati</taxon>
        <taxon>Cyanobacteriota</taxon>
        <taxon>Cyanophyceae</taxon>
        <taxon>Synechococcales</taxon>
        <taxon>Coelosphaeriaceae</taxon>
        <taxon>Woronichinia</taxon>
    </lineage>
</organism>
<dbReference type="KEGG" id="wna:KA717_16885"/>
<dbReference type="AlphaFoldDB" id="A0A977L1W1"/>
<reference evidence="1" key="1">
    <citation type="submission" date="2021-04" db="EMBL/GenBank/DDBJ databases">
        <title>Genome sequence of Woronichinia naegeliana from Washington state freshwater lake bloom.</title>
        <authorList>
            <person name="Dreher T.W."/>
        </authorList>
    </citation>
    <scope>NUCLEOTIDE SEQUENCE</scope>
    <source>
        <strain evidence="1">WA131</strain>
    </source>
</reference>
<accession>A0A977L1W1</accession>
<proteinExistence type="predicted"/>
<gene>
    <name evidence="1" type="ORF">KA717_16885</name>
</gene>
<dbReference type="Proteomes" id="UP001065613">
    <property type="component" value="Chromosome"/>
</dbReference>
<dbReference type="EMBL" id="CP073041">
    <property type="protein sequence ID" value="UXE64051.1"/>
    <property type="molecule type" value="Genomic_DNA"/>
</dbReference>
<evidence type="ECO:0000313" key="1">
    <source>
        <dbReference type="EMBL" id="UXE64051.1"/>
    </source>
</evidence>